<dbReference type="Gene3D" id="1.10.10.10">
    <property type="entry name" value="Winged helix-like DNA-binding domain superfamily/Winged helix DNA-binding domain"/>
    <property type="match status" value="1"/>
</dbReference>
<evidence type="ECO:0000259" key="2">
    <source>
        <dbReference type="PROSITE" id="PS50835"/>
    </source>
</evidence>
<dbReference type="Proteomes" id="UP000507470">
    <property type="component" value="Unassembled WGS sequence"/>
</dbReference>
<accession>A0A6J8E9T5</accession>
<dbReference type="SUPFAM" id="SSF48726">
    <property type="entry name" value="Immunoglobulin"/>
    <property type="match status" value="1"/>
</dbReference>
<proteinExistence type="predicted"/>
<keyword evidence="4" id="KW-1185">Reference proteome</keyword>
<evidence type="ECO:0000256" key="1">
    <source>
        <dbReference type="ARBA" id="ARBA00022737"/>
    </source>
</evidence>
<dbReference type="EMBL" id="CACVKT020008631">
    <property type="protein sequence ID" value="CAC5416372.1"/>
    <property type="molecule type" value="Genomic_DNA"/>
</dbReference>
<protein>
    <recommendedName>
        <fullName evidence="2">Ig-like domain-containing protein</fullName>
    </recommendedName>
</protein>
<dbReference type="Pfam" id="PF08477">
    <property type="entry name" value="Roc"/>
    <property type="match status" value="1"/>
</dbReference>
<dbReference type="Gene3D" id="3.30.70.1390">
    <property type="entry name" value="ROC domain from the Parkinson's disease-associated leucine-rich repeat kinase 2"/>
    <property type="match status" value="1"/>
</dbReference>
<dbReference type="SUPFAM" id="SSF52540">
    <property type="entry name" value="P-loop containing nucleoside triphosphate hydrolases"/>
    <property type="match status" value="1"/>
</dbReference>
<dbReference type="AlphaFoldDB" id="A0A6J8E9T5"/>
<dbReference type="Pfam" id="PF16095">
    <property type="entry name" value="COR-A"/>
    <property type="match status" value="1"/>
</dbReference>
<evidence type="ECO:0000313" key="4">
    <source>
        <dbReference type="Proteomes" id="UP000507470"/>
    </source>
</evidence>
<dbReference type="InterPro" id="IPR036388">
    <property type="entry name" value="WH-like_DNA-bd_sf"/>
</dbReference>
<sequence length="798" mass="93485">MSIAWSTTLENRDVSLISSTDKSDISIREDFFPNSRLNSDEGQAIQSISEIDLADVLNVELDENEFATIDLWDFAGDKQFYNTHQTFLSKEALYIVTVDMTKDVESILGIDGEDPNFWFQTLHYYGNKDNSRTRLDPSVILVGTKIDLYRGNEQGSKKKLFDNCCRESFFKKHIRDFSLLSNTDENNEEVFEKLRLKIFDLAKKCPSWDQEIPVRWIHLEKTLLKLSNEKPIVTRADVIKLGLENLEPIETNEEVDLFLKYHHETGDFVFFEDIQEYVVLSPQWLSNAFKCIITSDELQKDCDISSYVKNDWDDIRKTGKLSNRFIDHILEQNKLSMYKNHILNIMEKYDIIVRSSSASGQESFYVPCMVETTAIDHIDLIFDNKSKTSCLCFVFDFLPMPIFNHVLAACTRRYKISRKEYEPVFFKGMCLFDLDDSGCEKLFLLMYQNVIQVQVWKWECSKNKIEKSYSGIRTLICSDIERAQVNRYKSNIPYKTQLKCNITLYSCFKGMKDHDQLRKMEEYYYEEHEQSHDAKQIWTDWYEEDPKESQIDLNHRHINFTKMGIITLDVLADALYDLILVANPNFTTPRSECDISKLYDIHRNKMNVFIPTPGDDIERIRLTRNELQHSSKFELQDARFFQLCNLHKKVLGRFETKNNVSDYVQRFEDILNKKMVFVDWKRIKDNFKFVCTKVQLPSSITASKGCGCTISCEIDSPLPFESTICWFKDHNGKDEPVIVDSKKYHGSTIEFPSLVISNADKCDEGFYSCRVVYPTNYQYVEDTETVVWPKTYLHVNNQ</sequence>
<dbReference type="InterPro" id="IPR032171">
    <property type="entry name" value="COR-A"/>
</dbReference>
<dbReference type="OrthoDB" id="5962960at2759"/>
<dbReference type="PROSITE" id="PS50835">
    <property type="entry name" value="IG_LIKE"/>
    <property type="match status" value="1"/>
</dbReference>
<dbReference type="InterPro" id="IPR013783">
    <property type="entry name" value="Ig-like_fold"/>
</dbReference>
<dbReference type="Gene3D" id="2.60.40.10">
    <property type="entry name" value="Immunoglobulins"/>
    <property type="match status" value="1"/>
</dbReference>
<gene>
    <name evidence="3" type="ORF">MCOR_49007</name>
</gene>
<name>A0A6J8E9T5_MYTCO</name>
<organism evidence="3 4">
    <name type="scientific">Mytilus coruscus</name>
    <name type="common">Sea mussel</name>
    <dbReference type="NCBI Taxonomy" id="42192"/>
    <lineage>
        <taxon>Eukaryota</taxon>
        <taxon>Metazoa</taxon>
        <taxon>Spiralia</taxon>
        <taxon>Lophotrochozoa</taxon>
        <taxon>Mollusca</taxon>
        <taxon>Bivalvia</taxon>
        <taxon>Autobranchia</taxon>
        <taxon>Pteriomorphia</taxon>
        <taxon>Mytilida</taxon>
        <taxon>Mytiloidea</taxon>
        <taxon>Mytilidae</taxon>
        <taxon>Mytilinae</taxon>
        <taxon>Mytilus</taxon>
    </lineage>
</organism>
<dbReference type="InterPro" id="IPR007110">
    <property type="entry name" value="Ig-like_dom"/>
</dbReference>
<dbReference type="InterPro" id="IPR027417">
    <property type="entry name" value="P-loop_NTPase"/>
</dbReference>
<keyword evidence="1" id="KW-0677">Repeat</keyword>
<feature type="domain" description="Ig-like" evidence="2">
    <location>
        <begin position="692"/>
        <end position="787"/>
    </location>
</feature>
<evidence type="ECO:0000313" key="3">
    <source>
        <dbReference type="EMBL" id="CAC5416372.1"/>
    </source>
</evidence>
<dbReference type="InterPro" id="IPR036179">
    <property type="entry name" value="Ig-like_dom_sf"/>
</dbReference>
<reference evidence="3 4" key="1">
    <citation type="submission" date="2020-06" db="EMBL/GenBank/DDBJ databases">
        <authorList>
            <person name="Li R."/>
            <person name="Bekaert M."/>
        </authorList>
    </citation>
    <scope>NUCLEOTIDE SEQUENCE [LARGE SCALE GENOMIC DNA]</scope>
    <source>
        <strain evidence="4">wild</strain>
    </source>
</reference>